<protein>
    <recommendedName>
        <fullName evidence="4">Nucleotidyltransferase</fullName>
    </recommendedName>
</protein>
<proteinExistence type="predicted"/>
<dbReference type="Pfam" id="PF18144">
    <property type="entry name" value="SMODS"/>
    <property type="match status" value="1"/>
</dbReference>
<dbReference type="AlphaFoldDB" id="A0A1F7YS03"/>
<evidence type="ECO:0000313" key="3">
    <source>
        <dbReference type="Proteomes" id="UP000177263"/>
    </source>
</evidence>
<evidence type="ECO:0008006" key="4">
    <source>
        <dbReference type="Google" id="ProtNLM"/>
    </source>
</evidence>
<reference evidence="2 3" key="1">
    <citation type="journal article" date="2016" name="Nat. Commun.">
        <title>Thousands of microbial genomes shed light on interconnected biogeochemical processes in an aquifer system.</title>
        <authorList>
            <person name="Anantharaman K."/>
            <person name="Brown C.T."/>
            <person name="Hug L.A."/>
            <person name="Sharon I."/>
            <person name="Castelle C.J."/>
            <person name="Probst A.J."/>
            <person name="Thomas B.C."/>
            <person name="Singh A."/>
            <person name="Wilkins M.J."/>
            <person name="Karaoz U."/>
            <person name="Brodie E.L."/>
            <person name="Williams K.H."/>
            <person name="Hubbard S.S."/>
            <person name="Banfield J.F."/>
        </authorList>
    </citation>
    <scope>NUCLEOTIDE SEQUENCE [LARGE SCALE GENOMIC DNA]</scope>
</reference>
<dbReference type="GO" id="GO:0016779">
    <property type="term" value="F:nucleotidyltransferase activity"/>
    <property type="evidence" value="ECO:0007669"/>
    <property type="project" value="InterPro"/>
</dbReference>
<gene>
    <name evidence="2" type="ORF">A2801_03160</name>
</gene>
<dbReference type="InterPro" id="IPR006116">
    <property type="entry name" value="NT_2-5OAS_ClassI-CCAase"/>
</dbReference>
<accession>A0A1F7YS03</accession>
<name>A0A1F7YS03_9BACT</name>
<evidence type="ECO:0000313" key="2">
    <source>
        <dbReference type="EMBL" id="OGM30083.1"/>
    </source>
</evidence>
<dbReference type="SUPFAM" id="SSF81301">
    <property type="entry name" value="Nucleotidyltransferase"/>
    <property type="match status" value="1"/>
</dbReference>
<organism evidence="2 3">
    <name type="scientific">Candidatus Woesebacteria bacterium RIFCSPHIGHO2_01_FULL_41_10</name>
    <dbReference type="NCBI Taxonomy" id="1802500"/>
    <lineage>
        <taxon>Bacteria</taxon>
        <taxon>Candidatus Woeseibacteriota</taxon>
    </lineage>
</organism>
<dbReference type="Gene3D" id="3.30.460.10">
    <property type="entry name" value="Beta Polymerase, domain 2"/>
    <property type="match status" value="1"/>
</dbReference>
<dbReference type="CDD" id="cd05400">
    <property type="entry name" value="NT_2-5OAS_ClassI-CCAase"/>
    <property type="match status" value="1"/>
</dbReference>
<sequence length="291" mass="33665">MTITEAFNQYASNLNISERQENKVSNCRTNVVREIGEKLRLHSERSKVIGSWDRNTLIRYLSEGDVDIMIILHYGDNKDWDTPAGTISALDTFKKVLDDAYSNTVKRRDVNCITMQLSEFRLDIVPAFKLDTGRYKIPDSIKQRWIETDPFSFAKLITDVNKTMGNSFVPLIKMVKGWNREVGSPIKSFHLECILYNRYKTYEKGYSYDSMLKYFFQDLASYLNIPCYDPITGERVDSYLDNSTTPTKREIAINKASMAAKKSLEAYNDQEKYPTLAHNAWKELLGEFFPA</sequence>
<dbReference type="Proteomes" id="UP000177263">
    <property type="component" value="Unassembled WGS sequence"/>
</dbReference>
<dbReference type="GO" id="GO:0051607">
    <property type="term" value="P:defense response to virus"/>
    <property type="evidence" value="ECO:0007669"/>
    <property type="project" value="UniProtKB-KW"/>
</dbReference>
<dbReference type="STRING" id="1802500.A2801_03160"/>
<comment type="caution">
    <text evidence="2">The sequence shown here is derived from an EMBL/GenBank/DDBJ whole genome shotgun (WGS) entry which is preliminary data.</text>
</comment>
<evidence type="ECO:0000256" key="1">
    <source>
        <dbReference type="ARBA" id="ARBA00023118"/>
    </source>
</evidence>
<dbReference type="EMBL" id="MGGM01000005">
    <property type="protein sequence ID" value="OGM30083.1"/>
    <property type="molecule type" value="Genomic_DNA"/>
</dbReference>
<keyword evidence="1" id="KW-0051">Antiviral defense</keyword>
<dbReference type="InterPro" id="IPR043519">
    <property type="entry name" value="NT_sf"/>
</dbReference>